<protein>
    <submittedName>
        <fullName evidence="1">Uncharacterized protein</fullName>
    </submittedName>
</protein>
<name>A0A6G1HLR1_9PEZI</name>
<keyword evidence="2" id="KW-1185">Reference proteome</keyword>
<proteinExistence type="predicted"/>
<accession>A0A6G1HLR1</accession>
<reference evidence="1" key="1">
    <citation type="journal article" date="2020" name="Stud. Mycol.">
        <title>101 Dothideomycetes genomes: a test case for predicting lifestyles and emergence of pathogens.</title>
        <authorList>
            <person name="Haridas S."/>
            <person name="Albert R."/>
            <person name="Binder M."/>
            <person name="Bloem J."/>
            <person name="Labutti K."/>
            <person name="Salamov A."/>
            <person name="Andreopoulos B."/>
            <person name="Baker S."/>
            <person name="Barry K."/>
            <person name="Bills G."/>
            <person name="Bluhm B."/>
            <person name="Cannon C."/>
            <person name="Castanera R."/>
            <person name="Culley D."/>
            <person name="Daum C."/>
            <person name="Ezra D."/>
            <person name="Gonzalez J."/>
            <person name="Henrissat B."/>
            <person name="Kuo A."/>
            <person name="Liang C."/>
            <person name="Lipzen A."/>
            <person name="Lutzoni F."/>
            <person name="Magnuson J."/>
            <person name="Mondo S."/>
            <person name="Nolan M."/>
            <person name="Ohm R."/>
            <person name="Pangilinan J."/>
            <person name="Park H.-J."/>
            <person name="Ramirez L."/>
            <person name="Alfaro M."/>
            <person name="Sun H."/>
            <person name="Tritt A."/>
            <person name="Yoshinaga Y."/>
            <person name="Zwiers L.-H."/>
            <person name="Turgeon B."/>
            <person name="Goodwin S."/>
            <person name="Spatafora J."/>
            <person name="Crous P."/>
            <person name="Grigoriev I."/>
        </authorList>
    </citation>
    <scope>NUCLEOTIDE SEQUENCE</scope>
    <source>
        <strain evidence="1">CBS 262.69</strain>
    </source>
</reference>
<evidence type="ECO:0000313" key="2">
    <source>
        <dbReference type="Proteomes" id="UP000799640"/>
    </source>
</evidence>
<gene>
    <name evidence="1" type="ORF">EJ06DRAFT_173690</name>
</gene>
<sequence>MLTTMYRNTRTPDRASHIRDQRTIQPLAQPIPLPKTAAHMREKFSPRQRAMWFCKADCKVPGPELPALTVENAWRRSEPRRAARVCKARGWMLESSKQILDSRGLYGGPVLGIGLGAGLRYSFPWHITAKYKHGRARSIRGTASSTRGSSGDTLILTLVRYRRLMPNVKLASYNRPVFAESASAVALRGPSADPASDKTTHLCG</sequence>
<dbReference type="AlphaFoldDB" id="A0A6G1HLR1"/>
<organism evidence="1 2">
    <name type="scientific">Trichodelitschia bisporula</name>
    <dbReference type="NCBI Taxonomy" id="703511"/>
    <lineage>
        <taxon>Eukaryota</taxon>
        <taxon>Fungi</taxon>
        <taxon>Dikarya</taxon>
        <taxon>Ascomycota</taxon>
        <taxon>Pezizomycotina</taxon>
        <taxon>Dothideomycetes</taxon>
        <taxon>Dothideomycetes incertae sedis</taxon>
        <taxon>Phaeotrichales</taxon>
        <taxon>Phaeotrichaceae</taxon>
        <taxon>Trichodelitschia</taxon>
    </lineage>
</organism>
<evidence type="ECO:0000313" key="1">
    <source>
        <dbReference type="EMBL" id="KAF2396841.1"/>
    </source>
</evidence>
<dbReference type="Proteomes" id="UP000799640">
    <property type="component" value="Unassembled WGS sequence"/>
</dbReference>
<dbReference type="EMBL" id="ML996705">
    <property type="protein sequence ID" value="KAF2396841.1"/>
    <property type="molecule type" value="Genomic_DNA"/>
</dbReference>